<organism evidence="2 3">
    <name type="scientific">Kitasatospora kifunensis</name>
    <name type="common">Streptomyces kifunensis</name>
    <dbReference type="NCBI Taxonomy" id="58351"/>
    <lineage>
        <taxon>Bacteria</taxon>
        <taxon>Bacillati</taxon>
        <taxon>Actinomycetota</taxon>
        <taxon>Actinomycetes</taxon>
        <taxon>Kitasatosporales</taxon>
        <taxon>Streptomycetaceae</taxon>
        <taxon>Kitasatospora</taxon>
    </lineage>
</organism>
<feature type="domain" description="HTH arsR-type" evidence="1">
    <location>
        <begin position="253"/>
        <end position="321"/>
    </location>
</feature>
<dbReference type="SMART" id="SM00418">
    <property type="entry name" value="HTH_ARSR"/>
    <property type="match status" value="1"/>
</dbReference>
<dbReference type="AlphaFoldDB" id="A0A7W7W0U7"/>
<protein>
    <recommendedName>
        <fullName evidence="1">HTH arsR-type domain-containing protein</fullName>
    </recommendedName>
</protein>
<evidence type="ECO:0000313" key="2">
    <source>
        <dbReference type="EMBL" id="MBB4929010.1"/>
    </source>
</evidence>
<dbReference type="Gene3D" id="1.10.10.10">
    <property type="entry name" value="Winged helix-like DNA-binding domain superfamily/Winged helix DNA-binding domain"/>
    <property type="match status" value="1"/>
</dbReference>
<evidence type="ECO:0000313" key="3">
    <source>
        <dbReference type="Proteomes" id="UP000540506"/>
    </source>
</evidence>
<name>A0A7W7W0U7_KITKI</name>
<keyword evidence="3" id="KW-1185">Reference proteome</keyword>
<accession>A0A7W7W0U7</accession>
<dbReference type="InterPro" id="IPR036390">
    <property type="entry name" value="WH_DNA-bd_sf"/>
</dbReference>
<reference evidence="2 3" key="1">
    <citation type="submission" date="2020-08" db="EMBL/GenBank/DDBJ databases">
        <title>Sequencing the genomes of 1000 actinobacteria strains.</title>
        <authorList>
            <person name="Klenk H.-P."/>
        </authorList>
    </citation>
    <scope>NUCLEOTIDE SEQUENCE [LARGE SCALE GENOMIC DNA]</scope>
    <source>
        <strain evidence="2 3">DSM 41654</strain>
    </source>
</reference>
<evidence type="ECO:0000259" key="1">
    <source>
        <dbReference type="SMART" id="SM00418"/>
    </source>
</evidence>
<dbReference type="InterPro" id="IPR011991">
    <property type="entry name" value="ArsR-like_HTH"/>
</dbReference>
<dbReference type="RefSeq" id="WP_184946766.1">
    <property type="nucleotide sequence ID" value="NZ_JACHJV010000003.1"/>
</dbReference>
<dbReference type="EMBL" id="JACHJV010000003">
    <property type="protein sequence ID" value="MBB4929010.1"/>
    <property type="molecule type" value="Genomic_DNA"/>
</dbReference>
<comment type="caution">
    <text evidence="2">The sequence shown here is derived from an EMBL/GenBank/DDBJ whole genome shotgun (WGS) entry which is preliminary data.</text>
</comment>
<dbReference type="InterPro" id="IPR036388">
    <property type="entry name" value="WH-like_DNA-bd_sf"/>
</dbReference>
<sequence length="322" mass="34396">MGLGEQGPADVQFAVSPMQHLLLGVLQVRAPAPARRWWRSVRSRVPARALPLIDLVAANNDHFPDFLTPPMPQARPESCLADELDVVSSISTARLHDEVGRYAELGPIPRPAAQLLDGGNRQLRRIVQAAHALYQACMADDWPDMVKMLNTDISMRRSALGEQGTGRMLAGVHRCFRDPTLFQLNLRVSVPIPQRPAHEAGGTAIVLAPNLFLAGTISPVITSPWQRPMFAYSSSQTVLPPPPATDGLVALIGKGKAAALRAIGAGRTTTELAALLRVSTPAASQHTATLRAAGLIASTRHGQRVVHALTPVGTALLDANPT</sequence>
<proteinExistence type="predicted"/>
<dbReference type="InterPro" id="IPR001845">
    <property type="entry name" value="HTH_ArsR_DNA-bd_dom"/>
</dbReference>
<dbReference type="CDD" id="cd00090">
    <property type="entry name" value="HTH_ARSR"/>
    <property type="match status" value="1"/>
</dbReference>
<dbReference type="SUPFAM" id="SSF46785">
    <property type="entry name" value="Winged helix' DNA-binding domain"/>
    <property type="match status" value="1"/>
</dbReference>
<dbReference type="Proteomes" id="UP000540506">
    <property type="component" value="Unassembled WGS sequence"/>
</dbReference>
<gene>
    <name evidence="2" type="ORF">FHR34_008107</name>
</gene>
<dbReference type="GO" id="GO:0003700">
    <property type="term" value="F:DNA-binding transcription factor activity"/>
    <property type="evidence" value="ECO:0007669"/>
    <property type="project" value="InterPro"/>
</dbReference>